<dbReference type="EMBL" id="LEKV01004740">
    <property type="protein sequence ID" value="KVH93571.1"/>
    <property type="molecule type" value="Genomic_DNA"/>
</dbReference>
<dbReference type="AlphaFoldDB" id="A0A103XML9"/>
<accession>A0A103XML9</accession>
<dbReference type="Proteomes" id="UP000243975">
    <property type="component" value="Unassembled WGS sequence"/>
</dbReference>
<protein>
    <submittedName>
        <fullName evidence="1">Uncharacterized protein</fullName>
    </submittedName>
</protein>
<evidence type="ECO:0000313" key="2">
    <source>
        <dbReference type="Proteomes" id="UP000243975"/>
    </source>
</evidence>
<comment type="caution">
    <text evidence="1">The sequence shown here is derived from an EMBL/GenBank/DDBJ whole genome shotgun (WGS) entry which is preliminary data.</text>
</comment>
<name>A0A103XML9_CYNCS</name>
<gene>
    <name evidence="1" type="ORF">Ccrd_004376</name>
</gene>
<keyword evidence="2" id="KW-1185">Reference proteome</keyword>
<reference evidence="1 2" key="1">
    <citation type="journal article" date="2016" name="Sci. Rep.">
        <title>The genome sequence of the outbreeding globe artichoke constructed de novo incorporating a phase-aware low-pass sequencing strategy of F1 progeny.</title>
        <authorList>
            <person name="Scaglione D."/>
            <person name="Reyes-Chin-Wo S."/>
            <person name="Acquadro A."/>
            <person name="Froenicke L."/>
            <person name="Portis E."/>
            <person name="Beitel C."/>
            <person name="Tirone M."/>
            <person name="Mauro R."/>
            <person name="Lo Monaco A."/>
            <person name="Mauromicale G."/>
            <person name="Faccioli P."/>
            <person name="Cattivelli L."/>
            <person name="Rieseberg L."/>
            <person name="Michelmore R."/>
            <person name="Lanteri S."/>
        </authorList>
    </citation>
    <scope>NUCLEOTIDE SEQUENCE [LARGE SCALE GENOMIC DNA]</scope>
    <source>
        <strain evidence="1">2C</strain>
    </source>
</reference>
<sequence length="113" mass="13272">MDDTNTDQEVFERLLKVSFSKIIPSLRFKLLKKIKNSSTLREIPVVTMSSENILTHIVRFFNSLSKFNRSSRYQQFFQLQPFPHPWSVFPDALLRNQTEVMYVAAWSTAGRND</sequence>
<dbReference type="Gramene" id="KVH93571">
    <property type="protein sequence ID" value="KVH93571"/>
    <property type="gene ID" value="Ccrd_004376"/>
</dbReference>
<proteinExistence type="predicted"/>
<evidence type="ECO:0000313" key="1">
    <source>
        <dbReference type="EMBL" id="KVH93571.1"/>
    </source>
</evidence>
<organism evidence="1 2">
    <name type="scientific">Cynara cardunculus var. scolymus</name>
    <name type="common">Globe artichoke</name>
    <name type="synonym">Cynara scolymus</name>
    <dbReference type="NCBI Taxonomy" id="59895"/>
    <lineage>
        <taxon>Eukaryota</taxon>
        <taxon>Viridiplantae</taxon>
        <taxon>Streptophyta</taxon>
        <taxon>Embryophyta</taxon>
        <taxon>Tracheophyta</taxon>
        <taxon>Spermatophyta</taxon>
        <taxon>Magnoliopsida</taxon>
        <taxon>eudicotyledons</taxon>
        <taxon>Gunneridae</taxon>
        <taxon>Pentapetalae</taxon>
        <taxon>asterids</taxon>
        <taxon>campanulids</taxon>
        <taxon>Asterales</taxon>
        <taxon>Asteraceae</taxon>
        <taxon>Carduoideae</taxon>
        <taxon>Cardueae</taxon>
        <taxon>Carduinae</taxon>
        <taxon>Cynara</taxon>
    </lineage>
</organism>